<organism evidence="1 2">
    <name type="scientific">Rothia aeria</name>
    <dbReference type="NCBI Taxonomy" id="172042"/>
    <lineage>
        <taxon>Bacteria</taxon>
        <taxon>Bacillati</taxon>
        <taxon>Actinomycetota</taxon>
        <taxon>Actinomycetes</taxon>
        <taxon>Micrococcales</taxon>
        <taxon>Micrococcaceae</taxon>
        <taxon>Rothia</taxon>
    </lineage>
</organism>
<dbReference type="EMBL" id="AP017895">
    <property type="protein sequence ID" value="BAV86365.1"/>
    <property type="molecule type" value="Genomic_DNA"/>
</dbReference>
<dbReference type="AlphaFoldDB" id="A0A2Z5QVE8"/>
<protein>
    <submittedName>
        <fullName evidence="1">Uncharacterized protein</fullName>
    </submittedName>
</protein>
<reference evidence="1 2" key="1">
    <citation type="submission" date="2016-10" db="EMBL/GenBank/DDBJ databases">
        <title>Genome sequence of Rothia aeria strain JCM11412.</title>
        <authorList>
            <person name="Nambu T."/>
        </authorList>
    </citation>
    <scope>NUCLEOTIDE SEQUENCE [LARGE SCALE GENOMIC DNA]</scope>
    <source>
        <strain evidence="1 2">JCM 11412</strain>
    </source>
</reference>
<dbReference type="KEGG" id="raj:RA11412_0066"/>
<evidence type="ECO:0000313" key="1">
    <source>
        <dbReference type="EMBL" id="BAV86365.1"/>
    </source>
</evidence>
<keyword evidence="2" id="KW-1185">Reference proteome</keyword>
<accession>A0A2Z5QVE8</accession>
<gene>
    <name evidence="1" type="ORF">RA11412_0066</name>
</gene>
<dbReference type="Proteomes" id="UP000250241">
    <property type="component" value="Chromosome"/>
</dbReference>
<name>A0A2Z5QVE8_9MICC</name>
<proteinExistence type="predicted"/>
<sequence length="69" mass="7721">MRRVLNNYYSLRGQAQTRWQGHRRVYRVLGGVFTHPTPKISICETWGGGFGLLPGAAVPRQGLFGGTEF</sequence>
<evidence type="ECO:0000313" key="2">
    <source>
        <dbReference type="Proteomes" id="UP000250241"/>
    </source>
</evidence>